<evidence type="ECO:0000256" key="1">
    <source>
        <dbReference type="SAM" id="MobiDB-lite"/>
    </source>
</evidence>
<feature type="region of interest" description="Disordered" evidence="1">
    <location>
        <begin position="780"/>
        <end position="803"/>
    </location>
</feature>
<comment type="caution">
    <text evidence="2">The sequence shown here is derived from an EMBL/GenBank/DDBJ whole genome shotgun (WGS) entry which is preliminary data.</text>
</comment>
<dbReference type="GO" id="GO:0051726">
    <property type="term" value="P:regulation of cell cycle"/>
    <property type="evidence" value="ECO:0007669"/>
    <property type="project" value="TreeGrafter"/>
</dbReference>
<name>A0AAV2Q8R8_MEGNR</name>
<dbReference type="PANTHER" id="PTHR15154">
    <property type="entry name" value="HAMARTIN"/>
    <property type="match status" value="1"/>
</dbReference>
<dbReference type="GO" id="GO:0008285">
    <property type="term" value="P:negative regulation of cell population proliferation"/>
    <property type="evidence" value="ECO:0007669"/>
    <property type="project" value="TreeGrafter"/>
</dbReference>
<feature type="non-terminal residue" evidence="2">
    <location>
        <position position="892"/>
    </location>
</feature>
<evidence type="ECO:0000313" key="3">
    <source>
        <dbReference type="Proteomes" id="UP001497623"/>
    </source>
</evidence>
<feature type="compositionally biased region" description="Basic and acidic residues" evidence="1">
    <location>
        <begin position="469"/>
        <end position="509"/>
    </location>
</feature>
<proteinExistence type="predicted"/>
<dbReference type="Proteomes" id="UP001497623">
    <property type="component" value="Unassembled WGS sequence"/>
</dbReference>
<feature type="compositionally biased region" description="Polar residues" evidence="1">
    <location>
        <begin position="573"/>
        <end position="590"/>
    </location>
</feature>
<feature type="compositionally biased region" description="Polar residues" evidence="1">
    <location>
        <begin position="328"/>
        <end position="340"/>
    </location>
</feature>
<sequence>MNEWRDLHVGDVLGLLESPQEEVVEEVRQLLKETLATVRDPWLVTGLLDYFFATNSGRLLDLLLGVREPHDRHLLDRVHEGLKGNDRFRYSCLLLYAVRRQPPPMWLRKLLQHGAMKELLHILHTEDDLPVLVSGLMVVVVLMPLLPLEIGHAYLNPILEVFSRLVKWAPRPDDSQVVLIPYLQVAVYSLFHRLYAFWPCHFMPFLHDNFSSHDSQGVFITTLKPMLERVRLHPLLVTGTTQSELSRSRWIGLEPHQLIHECAKLCLDPIEATCEDGGGSWFNVVNVTSTSGSFEISSNDIVTMPNSWMLNAVENSFWSPSLAKSPAPQMTSRSNTSVPNTPVYPILTPTQPSVRQVAESPPEAAIEATPETTPFTSPVKMDQSTTTSRRSGAIRALSLNIDLNTTQKDSNSTHSPMSPVKKEPGAPFKFPDSQGRDIFSQVSKSHLLTSKLQQIQRDRQQSYKENLHLTLLEKGDGDNKGKDEIDKESKDSKDSTTRRALGERPHNIERSNSLQEVPTQEKYIKGIPLGGQTATDMRSRRRKISVFDGNHFSSNEAPDLSLVNINGNKDMSLVPSSKSTSVENGSNTSKDGYESLQIIDRRISEEKEYNASVNGDSRRSSGNSKGCDERRLSDENQIEGLGIPSQRSMSDLVKNMRSMRLRYFSQCGPPPDLSHINTRCSQTAISPTKMVSTPVQLKKRSSSCPDLASVESDPSSMTSSLISRRVRKESTLSSLTLSPTRQAILLSEASTQTEESNVVNPYEQLLEALSLGPGILKTNNNTMQTNQTYDQTDSKGSTSSKSPHELLDQYVTLSAETKGSGKLGWSQQNANTGNAQTNNEKVLKKQVGLMHTMLMIERYKREVHAERNRRLLGRAKKVYALEEHQKGLKEEV</sequence>
<feature type="compositionally biased region" description="Basic and acidic residues" evidence="1">
    <location>
        <begin position="599"/>
        <end position="609"/>
    </location>
</feature>
<accession>A0AAV2Q8R8</accession>
<protein>
    <recommendedName>
        <fullName evidence="4">Hamartin</fullName>
    </recommendedName>
</protein>
<feature type="region of interest" description="Disordered" evidence="1">
    <location>
        <begin position="324"/>
        <end position="436"/>
    </location>
</feature>
<feature type="compositionally biased region" description="Polar residues" evidence="1">
    <location>
        <begin position="401"/>
        <end position="416"/>
    </location>
</feature>
<dbReference type="EMBL" id="CAXKWB010004655">
    <property type="protein sequence ID" value="CAL4074655.1"/>
    <property type="molecule type" value="Genomic_DNA"/>
</dbReference>
<dbReference type="PANTHER" id="PTHR15154:SF2">
    <property type="entry name" value="HAMARTIN"/>
    <property type="match status" value="1"/>
</dbReference>
<evidence type="ECO:0008006" key="4">
    <source>
        <dbReference type="Google" id="ProtNLM"/>
    </source>
</evidence>
<dbReference type="AlphaFoldDB" id="A0AAV2Q8R8"/>
<dbReference type="Pfam" id="PF04388">
    <property type="entry name" value="Hamartin"/>
    <property type="match status" value="2"/>
</dbReference>
<dbReference type="GO" id="GO:0033596">
    <property type="term" value="C:TSC1-TSC2 complex"/>
    <property type="evidence" value="ECO:0007669"/>
    <property type="project" value="TreeGrafter"/>
</dbReference>
<reference evidence="2 3" key="1">
    <citation type="submission" date="2024-05" db="EMBL/GenBank/DDBJ databases">
        <authorList>
            <person name="Wallberg A."/>
        </authorList>
    </citation>
    <scope>NUCLEOTIDE SEQUENCE [LARGE SCALE GENOMIC DNA]</scope>
</reference>
<dbReference type="GO" id="GO:0032007">
    <property type="term" value="P:negative regulation of TOR signaling"/>
    <property type="evidence" value="ECO:0007669"/>
    <property type="project" value="TreeGrafter"/>
</dbReference>
<feature type="region of interest" description="Disordered" evidence="1">
    <location>
        <begin position="573"/>
        <end position="647"/>
    </location>
</feature>
<evidence type="ECO:0000313" key="2">
    <source>
        <dbReference type="EMBL" id="CAL4074655.1"/>
    </source>
</evidence>
<organism evidence="2 3">
    <name type="scientific">Meganyctiphanes norvegica</name>
    <name type="common">Northern krill</name>
    <name type="synonym">Thysanopoda norvegica</name>
    <dbReference type="NCBI Taxonomy" id="48144"/>
    <lineage>
        <taxon>Eukaryota</taxon>
        <taxon>Metazoa</taxon>
        <taxon>Ecdysozoa</taxon>
        <taxon>Arthropoda</taxon>
        <taxon>Crustacea</taxon>
        <taxon>Multicrustacea</taxon>
        <taxon>Malacostraca</taxon>
        <taxon>Eumalacostraca</taxon>
        <taxon>Eucarida</taxon>
        <taxon>Euphausiacea</taxon>
        <taxon>Euphausiidae</taxon>
        <taxon>Meganyctiphanes</taxon>
    </lineage>
</organism>
<gene>
    <name evidence="2" type="ORF">MNOR_LOCUS9562</name>
</gene>
<keyword evidence="3" id="KW-1185">Reference proteome</keyword>
<feature type="compositionally biased region" description="Polar residues" evidence="1">
    <location>
        <begin position="370"/>
        <end position="390"/>
    </location>
</feature>
<feature type="compositionally biased region" description="Polar residues" evidence="1">
    <location>
        <begin position="611"/>
        <end position="624"/>
    </location>
</feature>
<dbReference type="InterPro" id="IPR007483">
    <property type="entry name" value="Hamartin"/>
</dbReference>
<feature type="region of interest" description="Disordered" evidence="1">
    <location>
        <begin position="469"/>
        <end position="539"/>
    </location>
</feature>
<feature type="compositionally biased region" description="Polar residues" evidence="1">
    <location>
        <begin position="789"/>
        <end position="801"/>
    </location>
</feature>